<dbReference type="GO" id="GO:0004449">
    <property type="term" value="F:isocitrate dehydrogenase (NAD+) activity"/>
    <property type="evidence" value="ECO:0007669"/>
    <property type="project" value="UniProtKB-EC"/>
</dbReference>
<feature type="domain" description="Isopropylmalate dehydrogenase-like" evidence="8">
    <location>
        <begin position="96"/>
        <end position="412"/>
    </location>
</feature>
<sequence length="420" mass="45735">MAEHVGPANKSAPLTTHISGAKFSKMNTLRKLNSLPPLRSVGGAYRLLASKDQKKDAAGQKARQPEKPAGKCKGKDGGQAKGAGSPQADPGKKVTKVSLINGEGVGPELMNAVQEVICAVKAPIEWDVLEEFMAKDSEDVSPEVLQSLRAHKVGIKGPVDSRHWQREIRKQFAQFAYVSLCSHIEGLDSPYGAFDVVIIRDQMEGDYSGIEHRVVPGVMQTIKVSTTAGASRIAQFVFDYAVKHNRKRITVAHKANIMRMTDGNFLEAMRAEAEKHVDDVIFEERYLDTCILRILVKPEKCDVMVSSSMYGDVLRVIAGGMMGAPGICPGYSVSSLGTVFDSRMKAHQELAGKDLANPTGSLLCAALMLRHVQMDKQADQVECAIRKVYKDTDIRTKDVGGKAKCSEFVKAVCDCLEADN</sequence>
<dbReference type="EC" id="1.1.1.41" evidence="2"/>
<evidence type="ECO:0000256" key="5">
    <source>
        <dbReference type="ARBA" id="ARBA00042642"/>
    </source>
</evidence>
<feature type="compositionally biased region" description="Basic and acidic residues" evidence="7">
    <location>
        <begin position="49"/>
        <end position="78"/>
    </location>
</feature>
<dbReference type="AlphaFoldDB" id="B3NQJ6"/>
<evidence type="ECO:0000256" key="6">
    <source>
        <dbReference type="ARBA" id="ARBA00042862"/>
    </source>
</evidence>
<keyword evidence="4 9" id="KW-0560">Oxidoreductase</keyword>
<dbReference type="eggNOG" id="KOG0785">
    <property type="taxonomic scope" value="Eukaryota"/>
</dbReference>
<organism evidence="9 10">
    <name type="scientific">Drosophila erecta</name>
    <name type="common">Fruit fly</name>
    <dbReference type="NCBI Taxonomy" id="7220"/>
    <lineage>
        <taxon>Eukaryota</taxon>
        <taxon>Metazoa</taxon>
        <taxon>Ecdysozoa</taxon>
        <taxon>Arthropoda</taxon>
        <taxon>Hexapoda</taxon>
        <taxon>Insecta</taxon>
        <taxon>Pterygota</taxon>
        <taxon>Neoptera</taxon>
        <taxon>Endopterygota</taxon>
        <taxon>Diptera</taxon>
        <taxon>Brachycera</taxon>
        <taxon>Muscomorpha</taxon>
        <taxon>Ephydroidea</taxon>
        <taxon>Drosophilidae</taxon>
        <taxon>Drosophila</taxon>
        <taxon>Sophophora</taxon>
    </lineage>
</organism>
<dbReference type="SMART" id="SM01329">
    <property type="entry name" value="Iso_dh"/>
    <property type="match status" value="1"/>
</dbReference>
<evidence type="ECO:0000313" key="9">
    <source>
        <dbReference type="EMBL" id="EDV56999.2"/>
    </source>
</evidence>
<keyword evidence="10" id="KW-1185">Reference proteome</keyword>
<dbReference type="InterPro" id="IPR024084">
    <property type="entry name" value="IsoPropMal-DH-like_dom"/>
</dbReference>
<dbReference type="EMBL" id="CH954179">
    <property type="protein sequence ID" value="EDV56999.2"/>
    <property type="molecule type" value="Genomic_DNA"/>
</dbReference>
<proteinExistence type="inferred from homology"/>
<evidence type="ECO:0000256" key="3">
    <source>
        <dbReference type="ARBA" id="ARBA00022532"/>
    </source>
</evidence>
<evidence type="ECO:0000256" key="2">
    <source>
        <dbReference type="ARBA" id="ARBA00013012"/>
    </source>
</evidence>
<evidence type="ECO:0000256" key="4">
    <source>
        <dbReference type="ARBA" id="ARBA00023002"/>
    </source>
</evidence>
<dbReference type="GO" id="GO:0006099">
    <property type="term" value="P:tricarboxylic acid cycle"/>
    <property type="evidence" value="ECO:0007669"/>
    <property type="project" value="UniProtKB-KW"/>
</dbReference>
<evidence type="ECO:0000313" key="10">
    <source>
        <dbReference type="Proteomes" id="UP000008711"/>
    </source>
</evidence>
<reference evidence="9 10" key="2">
    <citation type="journal article" date="2008" name="Bioinformatics">
        <title>Assembly reconciliation.</title>
        <authorList>
            <person name="Zimin A.V."/>
            <person name="Smith D.R."/>
            <person name="Sutton G."/>
            <person name="Yorke J.A."/>
        </authorList>
    </citation>
    <scope>NUCLEOTIDE SEQUENCE [LARGE SCALE GENOMIC DNA]</scope>
    <source>
        <strain evidence="9 10">TSC#14021-0224.01</strain>
    </source>
</reference>
<dbReference type="GO" id="GO:0006102">
    <property type="term" value="P:isocitrate metabolic process"/>
    <property type="evidence" value="ECO:0007669"/>
    <property type="project" value="TreeGrafter"/>
</dbReference>
<protein>
    <recommendedName>
        <fullName evidence="2">isocitrate dehydrogenase (NAD(+))</fullName>
        <ecNumber evidence="2">1.1.1.41</ecNumber>
    </recommendedName>
    <alternativeName>
        <fullName evidence="6">Isocitric dehydrogenase subunit alpha</fullName>
    </alternativeName>
    <alternativeName>
        <fullName evidence="5">NAD(+)-specific ICDH subunit alpha</fullName>
    </alternativeName>
</protein>
<evidence type="ECO:0000256" key="7">
    <source>
        <dbReference type="SAM" id="MobiDB-lite"/>
    </source>
</evidence>
<comment type="similarity">
    <text evidence="1">Belongs to the isocitrate and isopropylmalate dehydrogenases family.</text>
</comment>
<reference evidence="9 10" key="1">
    <citation type="journal article" date="2007" name="Nature">
        <title>Evolution of genes and genomes on the Drosophila phylogeny.</title>
        <authorList>
            <consortium name="Drosophila 12 Genomes Consortium"/>
            <person name="Clark A.G."/>
            <person name="Eisen M.B."/>
            <person name="Smith D.R."/>
            <person name="Bergman C.M."/>
            <person name="Oliver B."/>
            <person name="Markow T.A."/>
            <person name="Kaufman T.C."/>
            <person name="Kellis M."/>
            <person name="Gelbart W."/>
            <person name="Iyer V.N."/>
            <person name="Pollard D.A."/>
            <person name="Sackton T.B."/>
            <person name="Larracuente A.M."/>
            <person name="Singh N.D."/>
            <person name="Abad J.P."/>
            <person name="Abt D.N."/>
            <person name="Adryan B."/>
            <person name="Aguade M."/>
            <person name="Akashi H."/>
            <person name="Anderson W.W."/>
            <person name="Aquadro C.F."/>
            <person name="Ardell D.H."/>
            <person name="Arguello R."/>
            <person name="Artieri C.G."/>
            <person name="Barbash D.A."/>
            <person name="Barker D."/>
            <person name="Barsanti P."/>
            <person name="Batterham P."/>
            <person name="Batzoglou S."/>
            <person name="Begun D."/>
            <person name="Bhutkar A."/>
            <person name="Blanco E."/>
            <person name="Bosak S.A."/>
            <person name="Bradley R.K."/>
            <person name="Brand A.D."/>
            <person name="Brent M.R."/>
            <person name="Brooks A.N."/>
            <person name="Brown R.H."/>
            <person name="Butlin R.K."/>
            <person name="Caggese C."/>
            <person name="Calvi B.R."/>
            <person name="Bernardo de Carvalho A."/>
            <person name="Caspi A."/>
            <person name="Castrezana S."/>
            <person name="Celniker S.E."/>
            <person name="Chang J.L."/>
            <person name="Chapple C."/>
            <person name="Chatterji S."/>
            <person name="Chinwalla A."/>
            <person name="Civetta A."/>
            <person name="Clifton S.W."/>
            <person name="Comeron J.M."/>
            <person name="Costello J.C."/>
            <person name="Coyne J.A."/>
            <person name="Daub J."/>
            <person name="David R.G."/>
            <person name="Delcher A.L."/>
            <person name="Delehaunty K."/>
            <person name="Do C.B."/>
            <person name="Ebling H."/>
            <person name="Edwards K."/>
            <person name="Eickbush T."/>
            <person name="Evans J.D."/>
            <person name="Filipski A."/>
            <person name="Findeiss S."/>
            <person name="Freyhult E."/>
            <person name="Fulton L."/>
            <person name="Fulton R."/>
            <person name="Garcia A.C."/>
            <person name="Gardiner A."/>
            <person name="Garfield D.A."/>
            <person name="Garvin B.E."/>
            <person name="Gibson G."/>
            <person name="Gilbert D."/>
            <person name="Gnerre S."/>
            <person name="Godfrey J."/>
            <person name="Good R."/>
            <person name="Gotea V."/>
            <person name="Gravely B."/>
            <person name="Greenberg A.J."/>
            <person name="Griffiths-Jones S."/>
            <person name="Gross S."/>
            <person name="Guigo R."/>
            <person name="Gustafson E.A."/>
            <person name="Haerty W."/>
            <person name="Hahn M.W."/>
            <person name="Halligan D.L."/>
            <person name="Halpern A.L."/>
            <person name="Halter G.M."/>
            <person name="Han M.V."/>
            <person name="Heger A."/>
            <person name="Hillier L."/>
            <person name="Hinrichs A.S."/>
            <person name="Holmes I."/>
            <person name="Hoskins R.A."/>
            <person name="Hubisz M.J."/>
            <person name="Hultmark D."/>
            <person name="Huntley M.A."/>
            <person name="Jaffe D.B."/>
            <person name="Jagadeeshan S."/>
            <person name="Jeck W.R."/>
            <person name="Johnson J."/>
            <person name="Jones C.D."/>
            <person name="Jordan W.C."/>
            <person name="Karpen G.H."/>
            <person name="Kataoka E."/>
            <person name="Keightley P.D."/>
            <person name="Kheradpour P."/>
            <person name="Kirkness E.F."/>
            <person name="Koerich L.B."/>
            <person name="Kristiansen K."/>
            <person name="Kudrna D."/>
            <person name="Kulathinal R.J."/>
            <person name="Kumar S."/>
            <person name="Kwok R."/>
            <person name="Lander E."/>
            <person name="Langley C.H."/>
            <person name="Lapoint R."/>
            <person name="Lazzaro B.P."/>
            <person name="Lee S.J."/>
            <person name="Levesque L."/>
            <person name="Li R."/>
            <person name="Lin C.F."/>
            <person name="Lin M.F."/>
            <person name="Lindblad-Toh K."/>
            <person name="Llopart A."/>
            <person name="Long M."/>
            <person name="Low L."/>
            <person name="Lozovsky E."/>
            <person name="Lu J."/>
            <person name="Luo M."/>
            <person name="Machado C.A."/>
            <person name="Makalowski W."/>
            <person name="Marzo M."/>
            <person name="Matsuda M."/>
            <person name="Matzkin L."/>
            <person name="McAllister B."/>
            <person name="McBride C.S."/>
            <person name="McKernan B."/>
            <person name="McKernan K."/>
            <person name="Mendez-Lago M."/>
            <person name="Minx P."/>
            <person name="Mollenhauer M.U."/>
            <person name="Montooth K."/>
            <person name="Mount S.M."/>
            <person name="Mu X."/>
            <person name="Myers E."/>
            <person name="Negre B."/>
            <person name="Newfeld S."/>
            <person name="Nielsen R."/>
            <person name="Noor M.A."/>
            <person name="O'Grady P."/>
            <person name="Pachter L."/>
            <person name="Papaceit M."/>
            <person name="Parisi M.J."/>
            <person name="Parisi M."/>
            <person name="Parts L."/>
            <person name="Pedersen J.S."/>
            <person name="Pesole G."/>
            <person name="Phillippy A.M."/>
            <person name="Ponting C.P."/>
            <person name="Pop M."/>
            <person name="Porcelli D."/>
            <person name="Powell J.R."/>
            <person name="Prohaska S."/>
            <person name="Pruitt K."/>
            <person name="Puig M."/>
            <person name="Quesneville H."/>
            <person name="Ram K.R."/>
            <person name="Rand D."/>
            <person name="Rasmussen M.D."/>
            <person name="Reed L.K."/>
            <person name="Reenan R."/>
            <person name="Reily A."/>
            <person name="Remington K.A."/>
            <person name="Rieger T.T."/>
            <person name="Ritchie M.G."/>
            <person name="Robin C."/>
            <person name="Rogers Y.H."/>
            <person name="Rohde C."/>
            <person name="Rozas J."/>
            <person name="Rubenfield M.J."/>
            <person name="Ruiz A."/>
            <person name="Russo S."/>
            <person name="Salzberg S.L."/>
            <person name="Sanchez-Gracia A."/>
            <person name="Saranga D.J."/>
            <person name="Sato H."/>
            <person name="Schaeffer S.W."/>
            <person name="Schatz M.C."/>
            <person name="Schlenke T."/>
            <person name="Schwartz R."/>
            <person name="Segarra C."/>
            <person name="Singh R.S."/>
            <person name="Sirot L."/>
            <person name="Sirota M."/>
            <person name="Sisneros N.B."/>
            <person name="Smith C.D."/>
            <person name="Smith T.F."/>
            <person name="Spieth J."/>
            <person name="Stage D.E."/>
            <person name="Stark A."/>
            <person name="Stephan W."/>
            <person name="Strausberg R.L."/>
            <person name="Strempel S."/>
            <person name="Sturgill D."/>
            <person name="Sutton G."/>
            <person name="Sutton G.G."/>
            <person name="Tao W."/>
            <person name="Teichmann S."/>
            <person name="Tobari Y.N."/>
            <person name="Tomimura Y."/>
            <person name="Tsolas J.M."/>
            <person name="Valente V.L."/>
            <person name="Venter E."/>
            <person name="Venter J.C."/>
            <person name="Vicario S."/>
            <person name="Vieira F.G."/>
            <person name="Vilella A.J."/>
            <person name="Villasante A."/>
            <person name="Walenz B."/>
            <person name="Wang J."/>
            <person name="Wasserman M."/>
            <person name="Watts T."/>
            <person name="Wilson D."/>
            <person name="Wilson R.K."/>
            <person name="Wing R.A."/>
            <person name="Wolfner M.F."/>
            <person name="Wong A."/>
            <person name="Wong G.K."/>
            <person name="Wu C.I."/>
            <person name="Wu G."/>
            <person name="Yamamoto D."/>
            <person name="Yang H.P."/>
            <person name="Yang S.P."/>
            <person name="Yorke J.A."/>
            <person name="Yoshida K."/>
            <person name="Zdobnov E."/>
            <person name="Zhang P."/>
            <person name="Zhang Y."/>
            <person name="Zimin A.V."/>
            <person name="Baldwin J."/>
            <person name="Abdouelleil A."/>
            <person name="Abdulkadir J."/>
            <person name="Abebe A."/>
            <person name="Abera B."/>
            <person name="Abreu J."/>
            <person name="Acer S.C."/>
            <person name="Aftuck L."/>
            <person name="Alexander A."/>
            <person name="An P."/>
            <person name="Anderson E."/>
            <person name="Anderson S."/>
            <person name="Arachi H."/>
            <person name="Azer M."/>
            <person name="Bachantsang P."/>
            <person name="Barry A."/>
            <person name="Bayul T."/>
            <person name="Berlin A."/>
            <person name="Bessette D."/>
            <person name="Bloom T."/>
            <person name="Blye J."/>
            <person name="Boguslavskiy L."/>
            <person name="Bonnet C."/>
            <person name="Boukhgalter B."/>
            <person name="Bourzgui I."/>
            <person name="Brown A."/>
            <person name="Cahill P."/>
            <person name="Channer S."/>
            <person name="Cheshatsang Y."/>
            <person name="Chuda L."/>
            <person name="Citroen M."/>
            <person name="Collymore A."/>
            <person name="Cooke P."/>
            <person name="Costello M."/>
            <person name="D'Aco K."/>
            <person name="Daza R."/>
            <person name="De Haan G."/>
            <person name="DeGray S."/>
            <person name="DeMaso C."/>
            <person name="Dhargay N."/>
            <person name="Dooley K."/>
            <person name="Dooley E."/>
            <person name="Doricent M."/>
            <person name="Dorje P."/>
            <person name="Dorjee K."/>
            <person name="Dupes A."/>
            <person name="Elong R."/>
            <person name="Falk J."/>
            <person name="Farina A."/>
            <person name="Faro S."/>
            <person name="Ferguson D."/>
            <person name="Fisher S."/>
            <person name="Foley C.D."/>
            <person name="Franke A."/>
            <person name="Friedrich D."/>
            <person name="Gadbois L."/>
            <person name="Gearin G."/>
            <person name="Gearin C.R."/>
            <person name="Giannoukos G."/>
            <person name="Goode T."/>
            <person name="Graham J."/>
            <person name="Grandbois E."/>
            <person name="Grewal S."/>
            <person name="Gyaltsen K."/>
            <person name="Hafez N."/>
            <person name="Hagos B."/>
            <person name="Hall J."/>
            <person name="Henson C."/>
            <person name="Hollinger A."/>
            <person name="Honan T."/>
            <person name="Huard M.D."/>
            <person name="Hughes L."/>
            <person name="Hurhula B."/>
            <person name="Husby M.E."/>
            <person name="Kamat A."/>
            <person name="Kanga B."/>
            <person name="Kashin S."/>
            <person name="Khazanovich D."/>
            <person name="Kisner P."/>
            <person name="Lance K."/>
            <person name="Lara M."/>
            <person name="Lee W."/>
            <person name="Lennon N."/>
            <person name="Letendre F."/>
            <person name="LeVine R."/>
            <person name="Lipovsky A."/>
            <person name="Liu X."/>
            <person name="Liu J."/>
            <person name="Liu S."/>
            <person name="Lokyitsang T."/>
            <person name="Lokyitsang Y."/>
            <person name="Lubonja R."/>
            <person name="Lui A."/>
            <person name="MacDonald P."/>
            <person name="Magnisalis V."/>
            <person name="Maru K."/>
            <person name="Matthews C."/>
            <person name="McCusker W."/>
            <person name="McDonough S."/>
            <person name="Mehta T."/>
            <person name="Meldrim J."/>
            <person name="Meneus L."/>
            <person name="Mihai O."/>
            <person name="Mihalev A."/>
            <person name="Mihova T."/>
            <person name="Mittelman R."/>
            <person name="Mlenga V."/>
            <person name="Montmayeur A."/>
            <person name="Mulrain L."/>
            <person name="Navidi A."/>
            <person name="Naylor J."/>
            <person name="Negash T."/>
            <person name="Nguyen T."/>
            <person name="Nguyen N."/>
            <person name="Nicol R."/>
            <person name="Norbu C."/>
            <person name="Norbu N."/>
            <person name="Novod N."/>
            <person name="O'Neill B."/>
            <person name="Osman S."/>
            <person name="Markiewicz E."/>
            <person name="Oyono O.L."/>
            <person name="Patti C."/>
            <person name="Phunkhang P."/>
            <person name="Pierre F."/>
            <person name="Priest M."/>
            <person name="Raghuraman S."/>
            <person name="Rege F."/>
            <person name="Reyes R."/>
            <person name="Rise C."/>
            <person name="Rogov P."/>
            <person name="Ross K."/>
            <person name="Ryan E."/>
            <person name="Settipalli S."/>
            <person name="Shea T."/>
            <person name="Sherpa N."/>
            <person name="Shi L."/>
            <person name="Shih D."/>
            <person name="Sparrow T."/>
            <person name="Spaulding J."/>
            <person name="Stalker J."/>
            <person name="Stange-Thomann N."/>
            <person name="Stavropoulos S."/>
            <person name="Stone C."/>
            <person name="Strader C."/>
            <person name="Tesfaye S."/>
            <person name="Thomson T."/>
            <person name="Thoulutsang Y."/>
            <person name="Thoulutsang D."/>
            <person name="Topham K."/>
            <person name="Topping I."/>
            <person name="Tsamla T."/>
            <person name="Vassiliev H."/>
            <person name="Vo A."/>
            <person name="Wangchuk T."/>
            <person name="Wangdi T."/>
            <person name="Weiand M."/>
            <person name="Wilkinson J."/>
            <person name="Wilson A."/>
            <person name="Yadav S."/>
            <person name="Young G."/>
            <person name="Yu Q."/>
            <person name="Zembek L."/>
            <person name="Zhong D."/>
            <person name="Zimmer A."/>
            <person name="Zwirko Z."/>
            <person name="Jaffe D.B."/>
            <person name="Alvarez P."/>
            <person name="Brockman W."/>
            <person name="Butler J."/>
            <person name="Chin C."/>
            <person name="Gnerre S."/>
            <person name="Grabherr M."/>
            <person name="Kleber M."/>
            <person name="Mauceli E."/>
            <person name="MacCallum I."/>
        </authorList>
    </citation>
    <scope>NUCLEOTIDE SEQUENCE [LARGE SCALE GENOMIC DNA]</scope>
    <source>
        <strain evidence="9 10">TSC#14021-0224.01</strain>
    </source>
</reference>
<dbReference type="Pfam" id="PF00180">
    <property type="entry name" value="Iso_dh"/>
    <property type="match status" value="1"/>
</dbReference>
<dbReference type="Gene3D" id="3.40.718.10">
    <property type="entry name" value="Isopropylmalate Dehydrogenase"/>
    <property type="match status" value="1"/>
</dbReference>
<dbReference type="PANTHER" id="PTHR11835">
    <property type="entry name" value="DECARBOXYLATING DEHYDROGENASES-ISOCITRATE, ISOPROPYLMALATE, TARTRATE"/>
    <property type="match status" value="1"/>
</dbReference>
<feature type="region of interest" description="Disordered" evidence="7">
    <location>
        <begin position="1"/>
        <end position="23"/>
    </location>
</feature>
<gene>
    <name evidence="9" type="primary">Dere\GG22965</name>
    <name evidence="9" type="synonym">dere_GLEANR_7646</name>
    <name evidence="9" type="synonym">GG22965</name>
    <name evidence="9" type="ORF">Dere_GG22965</name>
</gene>
<dbReference type="GO" id="GO:0005739">
    <property type="term" value="C:mitochondrion"/>
    <property type="evidence" value="ECO:0007669"/>
    <property type="project" value="TreeGrafter"/>
</dbReference>
<feature type="region of interest" description="Disordered" evidence="7">
    <location>
        <begin position="49"/>
        <end position="93"/>
    </location>
</feature>
<dbReference type="PANTHER" id="PTHR11835:SF34">
    <property type="entry name" value="ISOCITRATE DEHYDROGENASE [NAD] SUBUNIT ALPHA, MITOCHONDRIAL"/>
    <property type="match status" value="1"/>
</dbReference>
<evidence type="ECO:0000256" key="1">
    <source>
        <dbReference type="ARBA" id="ARBA00007769"/>
    </source>
</evidence>
<evidence type="ECO:0000259" key="8">
    <source>
        <dbReference type="SMART" id="SM01329"/>
    </source>
</evidence>
<dbReference type="HOGENOM" id="CLU_031953_0_0_1"/>
<dbReference type="Proteomes" id="UP000008711">
    <property type="component" value="Unassembled WGS sequence"/>
</dbReference>
<dbReference type="KEGG" id="der:6548093"/>
<keyword evidence="3" id="KW-0816">Tricarboxylic acid cycle</keyword>
<dbReference type="SUPFAM" id="SSF53659">
    <property type="entry name" value="Isocitrate/Isopropylmalate dehydrogenase-like"/>
    <property type="match status" value="1"/>
</dbReference>
<accession>B3NQJ6</accession>
<dbReference type="OrthoDB" id="7882037at2759"/>
<name>B3NQJ6_DROER</name>